<evidence type="ECO:0000313" key="2">
    <source>
        <dbReference type="Proteomes" id="UP000037460"/>
    </source>
</evidence>
<comment type="caution">
    <text evidence="1">The sequence shown here is derived from an EMBL/GenBank/DDBJ whole genome shotgun (WGS) entry which is preliminary data.</text>
</comment>
<gene>
    <name evidence="1" type="ORF">Ctob_014135</name>
</gene>
<feature type="non-terminal residue" evidence="1">
    <location>
        <position position="1"/>
    </location>
</feature>
<name>A0A0M0JKK1_9EUKA</name>
<reference evidence="2" key="1">
    <citation type="journal article" date="2015" name="PLoS Genet.">
        <title>Genome Sequence and Transcriptome Analyses of Chrysochromulina tobin: Metabolic Tools for Enhanced Algal Fitness in the Prominent Order Prymnesiales (Haptophyceae).</title>
        <authorList>
            <person name="Hovde B.T."/>
            <person name="Deodato C.R."/>
            <person name="Hunsperger H.M."/>
            <person name="Ryken S.A."/>
            <person name="Yost W."/>
            <person name="Jha R.K."/>
            <person name="Patterson J."/>
            <person name="Monnat R.J. Jr."/>
            <person name="Barlow S.B."/>
            <person name="Starkenburg S.R."/>
            <person name="Cattolico R.A."/>
        </authorList>
    </citation>
    <scope>NUCLEOTIDE SEQUENCE</scope>
    <source>
        <strain evidence="2">CCMP291</strain>
    </source>
</reference>
<organism evidence="1 2">
    <name type="scientific">Chrysochromulina tobinii</name>
    <dbReference type="NCBI Taxonomy" id="1460289"/>
    <lineage>
        <taxon>Eukaryota</taxon>
        <taxon>Haptista</taxon>
        <taxon>Haptophyta</taxon>
        <taxon>Prymnesiophyceae</taxon>
        <taxon>Prymnesiales</taxon>
        <taxon>Chrysochromulinaceae</taxon>
        <taxon>Chrysochromulina</taxon>
    </lineage>
</organism>
<dbReference type="Proteomes" id="UP000037460">
    <property type="component" value="Unassembled WGS sequence"/>
</dbReference>
<keyword evidence="2" id="KW-1185">Reference proteome</keyword>
<proteinExistence type="predicted"/>
<sequence length="242" mass="27888">YRGLWPHCRPLPTRLPRAPSFRLPPSSRRGEALWERVGVKLRSGRAPEPCGRKCGNLARVTETAPTPFCWVARSTLLCRSKHLLSRSKRAASARPMPYILVDPDRRQHVLATHGHSHHRSTFLRRRCCPPTCQRHRHLPQLRQRAQRTGWTSLPGCRRLCHGFEPWACGVLLHPRVPRRRRRHKWDLNAWSLRAERGAHARCSVRLTAACLAFDRVDPVLLIELLRDTICVFLEPLTPACHA</sequence>
<dbReference type="EMBL" id="JWZX01002764">
    <property type="protein sequence ID" value="KOO27111.1"/>
    <property type="molecule type" value="Genomic_DNA"/>
</dbReference>
<accession>A0A0M0JKK1</accession>
<dbReference type="AlphaFoldDB" id="A0A0M0JKK1"/>
<evidence type="ECO:0000313" key="1">
    <source>
        <dbReference type="EMBL" id="KOO27111.1"/>
    </source>
</evidence>
<protein>
    <submittedName>
        <fullName evidence="1">Uncharacterized protein</fullName>
    </submittedName>
</protein>